<comment type="caution">
    <text evidence="1">The sequence shown here is derived from an EMBL/GenBank/DDBJ whole genome shotgun (WGS) entry which is preliminary data.</text>
</comment>
<evidence type="ECO:0000313" key="2">
    <source>
        <dbReference type="Proteomes" id="UP001151760"/>
    </source>
</evidence>
<reference evidence="1" key="2">
    <citation type="submission" date="2022-01" db="EMBL/GenBank/DDBJ databases">
        <authorList>
            <person name="Yamashiro T."/>
            <person name="Shiraishi A."/>
            <person name="Satake H."/>
            <person name="Nakayama K."/>
        </authorList>
    </citation>
    <scope>NUCLEOTIDE SEQUENCE</scope>
</reference>
<name>A0ABQ5EIN8_9ASTR</name>
<proteinExistence type="predicted"/>
<gene>
    <name evidence="1" type="ORF">Tco_0976859</name>
</gene>
<keyword evidence="2" id="KW-1185">Reference proteome</keyword>
<protein>
    <submittedName>
        <fullName evidence="1">Uncharacterized protein</fullName>
    </submittedName>
</protein>
<dbReference type="EMBL" id="BQNB010016344">
    <property type="protein sequence ID" value="GJT50702.1"/>
    <property type="molecule type" value="Genomic_DNA"/>
</dbReference>
<reference evidence="1" key="1">
    <citation type="journal article" date="2022" name="Int. J. Mol. Sci.">
        <title>Draft Genome of Tanacetum Coccineum: Genomic Comparison of Closely Related Tanacetum-Family Plants.</title>
        <authorList>
            <person name="Yamashiro T."/>
            <person name="Shiraishi A."/>
            <person name="Nakayama K."/>
            <person name="Satake H."/>
        </authorList>
    </citation>
    <scope>NUCLEOTIDE SEQUENCE</scope>
</reference>
<evidence type="ECO:0000313" key="1">
    <source>
        <dbReference type="EMBL" id="GJT50702.1"/>
    </source>
</evidence>
<organism evidence="1 2">
    <name type="scientific">Tanacetum coccineum</name>
    <dbReference type="NCBI Taxonomy" id="301880"/>
    <lineage>
        <taxon>Eukaryota</taxon>
        <taxon>Viridiplantae</taxon>
        <taxon>Streptophyta</taxon>
        <taxon>Embryophyta</taxon>
        <taxon>Tracheophyta</taxon>
        <taxon>Spermatophyta</taxon>
        <taxon>Magnoliopsida</taxon>
        <taxon>eudicotyledons</taxon>
        <taxon>Gunneridae</taxon>
        <taxon>Pentapetalae</taxon>
        <taxon>asterids</taxon>
        <taxon>campanulids</taxon>
        <taxon>Asterales</taxon>
        <taxon>Asteraceae</taxon>
        <taxon>Asteroideae</taxon>
        <taxon>Anthemideae</taxon>
        <taxon>Anthemidinae</taxon>
        <taxon>Tanacetum</taxon>
    </lineage>
</organism>
<dbReference type="Proteomes" id="UP001151760">
    <property type="component" value="Unassembled WGS sequence"/>
</dbReference>
<sequence>MESGVFSLRDWHSLVGDYNQFKTLLPTQGQEVGLRYDVSNELDTVYWGFLSVWTTFDIFQNIILIPYLEYSVLSPLDMAYWSLFFCGLLVSAGTDTPYLLDGYGVLVFRIVIFKISSFKLQNARLLLSFTNYSIITGRLRCKGVTKQIIGVIPKGLALRVVLMDLYSKDESGKGFKREVCEQDYVLNSRLEVSRLQHFKISRFVNTSPTSSIFLSRGLEICTEVHPVVQRHH</sequence>
<accession>A0ABQ5EIN8</accession>